<evidence type="ECO:0000313" key="2">
    <source>
        <dbReference type="Proteomes" id="UP000480178"/>
    </source>
</evidence>
<organism evidence="1 2">
    <name type="scientific">Rhodocytophaga rosea</name>
    <dbReference type="NCBI Taxonomy" id="2704465"/>
    <lineage>
        <taxon>Bacteria</taxon>
        <taxon>Pseudomonadati</taxon>
        <taxon>Bacteroidota</taxon>
        <taxon>Cytophagia</taxon>
        <taxon>Cytophagales</taxon>
        <taxon>Rhodocytophagaceae</taxon>
        <taxon>Rhodocytophaga</taxon>
    </lineage>
</organism>
<sequence>MKDKNGVELQAPEGKFRLVQVDTFDGESWVYADYDTLSEAKYECVRKGDTMLKAYLYDDQGNCIDEAGSY</sequence>
<reference evidence="1 2" key="1">
    <citation type="submission" date="2020-01" db="EMBL/GenBank/DDBJ databases">
        <authorList>
            <person name="Kim M.K."/>
        </authorList>
    </citation>
    <scope>NUCLEOTIDE SEQUENCE [LARGE SCALE GENOMIC DNA]</scope>
    <source>
        <strain evidence="1 2">172606-1</strain>
    </source>
</reference>
<dbReference type="Proteomes" id="UP000480178">
    <property type="component" value="Chromosome"/>
</dbReference>
<protein>
    <submittedName>
        <fullName evidence="1">Uncharacterized protein</fullName>
    </submittedName>
</protein>
<evidence type="ECO:0000313" key="1">
    <source>
        <dbReference type="EMBL" id="QHT71756.1"/>
    </source>
</evidence>
<dbReference type="AlphaFoldDB" id="A0A6C0GUS5"/>
<keyword evidence="2" id="KW-1185">Reference proteome</keyword>
<accession>A0A6C0GUS5</accession>
<name>A0A6C0GUS5_9BACT</name>
<dbReference type="KEGG" id="rhoz:GXP67_36385"/>
<proteinExistence type="predicted"/>
<dbReference type="RefSeq" id="WP_162447679.1">
    <property type="nucleotide sequence ID" value="NZ_CP048222.1"/>
</dbReference>
<gene>
    <name evidence="1" type="ORF">GXP67_36385</name>
</gene>
<dbReference type="EMBL" id="CP048222">
    <property type="protein sequence ID" value="QHT71756.1"/>
    <property type="molecule type" value="Genomic_DNA"/>
</dbReference>